<evidence type="ECO:0000313" key="2">
    <source>
        <dbReference type="Proteomes" id="UP000422736"/>
    </source>
</evidence>
<protein>
    <submittedName>
        <fullName evidence="1">Uncharacterized protein</fullName>
    </submittedName>
</protein>
<sequence length="50" mass="6173">MEYEKKDTKQTVISCVEMNEIKRQMLIQKKEIERLKQVQRFMEIQRNTAK</sequence>
<gene>
    <name evidence="1" type="ORF">FIM1_1164</name>
</gene>
<proteinExistence type="predicted"/>
<dbReference type="EMBL" id="CP015055">
    <property type="protein sequence ID" value="QGN14503.1"/>
    <property type="molecule type" value="Genomic_DNA"/>
</dbReference>
<organism evidence="1 2">
    <name type="scientific">Kluyveromyces marxianus</name>
    <name type="common">Yeast</name>
    <name type="synonym">Candida kefyr</name>
    <dbReference type="NCBI Taxonomy" id="4911"/>
    <lineage>
        <taxon>Eukaryota</taxon>
        <taxon>Fungi</taxon>
        <taxon>Dikarya</taxon>
        <taxon>Ascomycota</taxon>
        <taxon>Saccharomycotina</taxon>
        <taxon>Saccharomycetes</taxon>
        <taxon>Saccharomycetales</taxon>
        <taxon>Saccharomycetaceae</taxon>
        <taxon>Kluyveromyces</taxon>
    </lineage>
</organism>
<evidence type="ECO:0000313" key="1">
    <source>
        <dbReference type="EMBL" id="QGN14503.1"/>
    </source>
</evidence>
<name>A0ABX6ETR1_KLUMA</name>
<accession>A0ABX6ETR1</accession>
<keyword evidence="2" id="KW-1185">Reference proteome</keyword>
<dbReference type="Proteomes" id="UP000422736">
    <property type="component" value="Chromosome 2"/>
</dbReference>
<reference evidence="1 2" key="1">
    <citation type="submission" date="2016-03" db="EMBL/GenBank/DDBJ databases">
        <title>How can Kluyveromyces marxianus grow so fast - potential evolutionary course in Saccharomyces Complex revealed by comparative genomics.</title>
        <authorList>
            <person name="Mo W."/>
            <person name="Lu W."/>
            <person name="Yang X."/>
            <person name="Qi J."/>
            <person name="Lv H."/>
        </authorList>
    </citation>
    <scope>NUCLEOTIDE SEQUENCE [LARGE SCALE GENOMIC DNA]</scope>
    <source>
        <strain evidence="1 2">FIM1</strain>
    </source>
</reference>